<feature type="transmembrane region" description="Helical" evidence="1">
    <location>
        <begin position="14"/>
        <end position="35"/>
    </location>
</feature>
<gene>
    <name evidence="2" type="ORF">MAM1_0067d04006</name>
</gene>
<name>A0A0C9LU77_9FUNG</name>
<accession>A0A0C9LU77</accession>
<evidence type="ECO:0000313" key="3">
    <source>
        <dbReference type="Proteomes" id="UP000053815"/>
    </source>
</evidence>
<sequence length="96" mass="10621">MILSSWLVQLAADFAVYLLPSWYGLGAFFCCLLSFIGRLSAVDCCCCCSFAIAVLVIHSLVGARFCCYCRSPAILVMLYRVNLVLSAAASIYWLCW</sequence>
<feature type="transmembrane region" description="Helical" evidence="1">
    <location>
        <begin position="73"/>
        <end position="95"/>
    </location>
</feature>
<keyword evidence="3" id="KW-1185">Reference proteome</keyword>
<dbReference type="AlphaFoldDB" id="A0A0C9LU77"/>
<feature type="transmembrane region" description="Helical" evidence="1">
    <location>
        <begin position="42"/>
        <end position="61"/>
    </location>
</feature>
<evidence type="ECO:0000256" key="1">
    <source>
        <dbReference type="SAM" id="Phobius"/>
    </source>
</evidence>
<reference evidence="2" key="1">
    <citation type="submission" date="2014-09" db="EMBL/GenBank/DDBJ databases">
        <title>Draft genome sequence of an oleaginous Mucoromycotina fungus Mucor ambiguus NBRC6742.</title>
        <authorList>
            <person name="Takeda I."/>
            <person name="Yamane N."/>
            <person name="Morita T."/>
            <person name="Tamano K."/>
            <person name="Machida M."/>
            <person name="Baker S."/>
            <person name="Koike H."/>
        </authorList>
    </citation>
    <scope>NUCLEOTIDE SEQUENCE</scope>
    <source>
        <strain evidence="2">NBRC 6742</strain>
    </source>
</reference>
<organism evidence="2">
    <name type="scientific">Mucor ambiguus</name>
    <dbReference type="NCBI Taxonomy" id="91626"/>
    <lineage>
        <taxon>Eukaryota</taxon>
        <taxon>Fungi</taxon>
        <taxon>Fungi incertae sedis</taxon>
        <taxon>Mucoromycota</taxon>
        <taxon>Mucoromycotina</taxon>
        <taxon>Mucoromycetes</taxon>
        <taxon>Mucorales</taxon>
        <taxon>Mucorineae</taxon>
        <taxon>Mucoraceae</taxon>
        <taxon>Mucor</taxon>
    </lineage>
</organism>
<keyword evidence="1" id="KW-1133">Transmembrane helix</keyword>
<dbReference type="Proteomes" id="UP000053815">
    <property type="component" value="Unassembled WGS sequence"/>
</dbReference>
<keyword evidence="1" id="KW-0472">Membrane</keyword>
<keyword evidence="1" id="KW-0812">Transmembrane</keyword>
<evidence type="ECO:0000313" key="2">
    <source>
        <dbReference type="EMBL" id="GAN04545.1"/>
    </source>
</evidence>
<dbReference type="EMBL" id="DF836356">
    <property type="protein sequence ID" value="GAN04545.1"/>
    <property type="molecule type" value="Genomic_DNA"/>
</dbReference>
<proteinExistence type="predicted"/>
<protein>
    <submittedName>
        <fullName evidence="2">Uncharacterized protein</fullName>
    </submittedName>
</protein>